<evidence type="ECO:0000313" key="2">
    <source>
        <dbReference type="Proteomes" id="UP000473525"/>
    </source>
</evidence>
<proteinExistence type="predicted"/>
<sequence>MKAYGVPDGLPVLSRGKHRSPRKGACFMEMASVLAAERWSDAPKCTHPLLAHLARMVNDASTDEHRSELAVLIPDVVGVRDDGLAFEVAVTATVAAQAIGDVPEELQRALAAGLLRCEQMVQRLGPGAVVGAEQIPPALARVPLATAWARDFAGDRSITPRQFRAFTAPTVARCAVRGLAAASSEPDAALRDLLRTAIATARQAAGLCAGTSASAPTASTAAPANT</sequence>
<dbReference type="AlphaFoldDB" id="A0A6L6XTE2"/>
<gene>
    <name evidence="1" type="ORF">GON03_06950</name>
</gene>
<organism evidence="1 2">
    <name type="scientific">Nocardioides agri</name>
    <dbReference type="NCBI Taxonomy" id="2682843"/>
    <lineage>
        <taxon>Bacteria</taxon>
        <taxon>Bacillati</taxon>
        <taxon>Actinomycetota</taxon>
        <taxon>Actinomycetes</taxon>
        <taxon>Propionibacteriales</taxon>
        <taxon>Nocardioidaceae</taxon>
        <taxon>Nocardioides</taxon>
    </lineage>
</organism>
<evidence type="ECO:0000313" key="1">
    <source>
        <dbReference type="EMBL" id="MVQ48915.1"/>
    </source>
</evidence>
<keyword evidence="2" id="KW-1185">Reference proteome</keyword>
<dbReference type="EMBL" id="WSEK01000004">
    <property type="protein sequence ID" value="MVQ48915.1"/>
    <property type="molecule type" value="Genomic_DNA"/>
</dbReference>
<reference evidence="1 2" key="1">
    <citation type="submission" date="2019-12" db="EMBL/GenBank/DDBJ databases">
        <authorList>
            <person name="Huq M.A."/>
        </authorList>
    </citation>
    <scope>NUCLEOTIDE SEQUENCE [LARGE SCALE GENOMIC DNA]</scope>
    <source>
        <strain evidence="1 2">MAH-18</strain>
    </source>
</reference>
<protein>
    <submittedName>
        <fullName evidence="1">Uncharacterized protein</fullName>
    </submittedName>
</protein>
<comment type="caution">
    <text evidence="1">The sequence shown here is derived from an EMBL/GenBank/DDBJ whole genome shotgun (WGS) entry which is preliminary data.</text>
</comment>
<accession>A0A6L6XTE2</accession>
<dbReference type="Proteomes" id="UP000473525">
    <property type="component" value="Unassembled WGS sequence"/>
</dbReference>
<name>A0A6L6XTE2_9ACTN</name>
<dbReference type="RefSeq" id="WP_157341323.1">
    <property type="nucleotide sequence ID" value="NZ_WSEK01000004.1"/>
</dbReference>